<dbReference type="NCBIfam" id="TIGR00555">
    <property type="entry name" value="panK_eukar"/>
    <property type="match status" value="1"/>
</dbReference>
<protein>
    <recommendedName>
        <fullName evidence="5">4'-phosphopantetheine phosphatase</fullName>
    </recommendedName>
    <alternativeName>
        <fullName evidence="21">Inactive pantothenic acid kinase 4</fullName>
    </alternativeName>
</protein>
<evidence type="ECO:0000256" key="12">
    <source>
        <dbReference type="ARBA" id="ARBA00022801"/>
    </source>
</evidence>
<dbReference type="CDD" id="cd24123">
    <property type="entry name" value="ASKHA_NBD_PanK-II_Pank4"/>
    <property type="match status" value="1"/>
</dbReference>
<keyword evidence="12" id="KW-0378">Hydrolase</keyword>
<evidence type="ECO:0000256" key="10">
    <source>
        <dbReference type="ARBA" id="ARBA00022723"/>
    </source>
</evidence>
<keyword evidence="16" id="KW-0173">Coenzyme A biosynthesis</keyword>
<feature type="domain" description="Damage-control phosphatase ARMT1-like metal-binding" evidence="25">
    <location>
        <begin position="1105"/>
        <end position="1416"/>
    </location>
</feature>
<evidence type="ECO:0000256" key="21">
    <source>
        <dbReference type="ARBA" id="ARBA00032948"/>
    </source>
</evidence>
<proteinExistence type="predicted"/>
<evidence type="ECO:0000256" key="9">
    <source>
        <dbReference type="ARBA" id="ARBA00022692"/>
    </source>
</evidence>
<comment type="subunit">
    <text evidence="4">Homodimer. Interacts with PKM.</text>
</comment>
<evidence type="ECO:0000256" key="18">
    <source>
        <dbReference type="ARBA" id="ARBA00023136"/>
    </source>
</evidence>
<dbReference type="GO" id="GO:0005524">
    <property type="term" value="F:ATP binding"/>
    <property type="evidence" value="ECO:0007669"/>
    <property type="project" value="UniProtKB-KW"/>
</dbReference>
<evidence type="ECO:0000256" key="6">
    <source>
        <dbReference type="ARBA" id="ARBA00022596"/>
    </source>
</evidence>
<feature type="transmembrane region" description="Helical" evidence="24">
    <location>
        <begin position="160"/>
        <end position="186"/>
    </location>
</feature>
<evidence type="ECO:0000256" key="23">
    <source>
        <dbReference type="SAM" id="MobiDB-lite"/>
    </source>
</evidence>
<comment type="subcellular location">
    <subcellularLocation>
        <location evidence="3">Endoplasmic reticulum membrane</location>
        <topology evidence="3">Multi-pass membrane protein</topology>
    </subcellularLocation>
</comment>
<dbReference type="Pfam" id="PF01937">
    <property type="entry name" value="ARMT1-like_dom"/>
    <property type="match status" value="1"/>
</dbReference>
<dbReference type="GO" id="GO:0005829">
    <property type="term" value="C:cytosol"/>
    <property type="evidence" value="ECO:0007669"/>
    <property type="project" value="TreeGrafter"/>
</dbReference>
<dbReference type="PANTHER" id="PTHR12280">
    <property type="entry name" value="PANTOTHENATE KINASE"/>
    <property type="match status" value="1"/>
</dbReference>
<feature type="transmembrane region" description="Helical" evidence="24">
    <location>
        <begin position="128"/>
        <end position="148"/>
    </location>
</feature>
<feature type="transmembrane region" description="Helical" evidence="24">
    <location>
        <begin position="264"/>
        <end position="281"/>
    </location>
</feature>
<feature type="transmembrane region" description="Helical" evidence="24">
    <location>
        <begin position="302"/>
        <end position="322"/>
    </location>
</feature>
<comment type="catalytic activity">
    <reaction evidence="20">
        <text>(R)-4'-phospho-S-sulfopantetheine + H2O = (R)-S-sulfopantetheine + phosphate</text>
        <dbReference type="Rhea" id="RHEA:68340"/>
        <dbReference type="ChEBI" id="CHEBI:15377"/>
        <dbReference type="ChEBI" id="CHEBI:43474"/>
        <dbReference type="ChEBI" id="CHEBI:177302"/>
        <dbReference type="ChEBI" id="CHEBI:177303"/>
    </reaction>
    <physiologicalReaction direction="left-to-right" evidence="20">
        <dbReference type="Rhea" id="RHEA:68341"/>
    </physiologicalReaction>
</comment>
<comment type="caution">
    <text evidence="26">The sequence shown here is derived from an EMBL/GenBank/DDBJ whole genome shotgun (WGS) entry which is preliminary data.</text>
</comment>
<dbReference type="GO" id="GO:0016787">
    <property type="term" value="F:hydrolase activity"/>
    <property type="evidence" value="ECO:0007669"/>
    <property type="project" value="UniProtKB-KW"/>
</dbReference>
<dbReference type="GO" id="GO:0005634">
    <property type="term" value="C:nucleus"/>
    <property type="evidence" value="ECO:0007669"/>
    <property type="project" value="TreeGrafter"/>
</dbReference>
<keyword evidence="14" id="KW-0067">ATP-binding</keyword>
<evidence type="ECO:0000256" key="13">
    <source>
        <dbReference type="ARBA" id="ARBA00022824"/>
    </source>
</evidence>
<evidence type="ECO:0000256" key="8">
    <source>
        <dbReference type="ARBA" id="ARBA00022679"/>
    </source>
</evidence>
<dbReference type="Gene3D" id="1.20.1700.10">
    <property type="entry name" value="AF1104-like"/>
    <property type="match status" value="1"/>
</dbReference>
<evidence type="ECO:0000256" key="20">
    <source>
        <dbReference type="ARBA" id="ARBA00029347"/>
    </source>
</evidence>
<dbReference type="GO" id="GO:0004594">
    <property type="term" value="F:pantothenate kinase activity"/>
    <property type="evidence" value="ECO:0007669"/>
    <property type="project" value="TreeGrafter"/>
</dbReference>
<keyword evidence="7" id="KW-0328">Glycosyltransferase</keyword>
<comment type="cofactor">
    <cofactor evidence="1">
        <name>Mn(2+)</name>
        <dbReference type="ChEBI" id="CHEBI:29035"/>
    </cofactor>
</comment>
<dbReference type="GO" id="GO:0015937">
    <property type="term" value="P:coenzyme A biosynthetic process"/>
    <property type="evidence" value="ECO:0007669"/>
    <property type="project" value="UniProtKB-KW"/>
</dbReference>
<dbReference type="SUPFAM" id="SSF111321">
    <property type="entry name" value="AF1104-like"/>
    <property type="match status" value="1"/>
</dbReference>
<dbReference type="GO" id="GO:0005789">
    <property type="term" value="C:endoplasmic reticulum membrane"/>
    <property type="evidence" value="ECO:0007669"/>
    <property type="project" value="UniProtKB-SubCell"/>
</dbReference>
<dbReference type="InterPro" id="IPR036075">
    <property type="entry name" value="ARMT-1-like_metal-bd_sf"/>
</dbReference>
<dbReference type="GO" id="GO:0046872">
    <property type="term" value="F:metal ion binding"/>
    <property type="evidence" value="ECO:0007669"/>
    <property type="project" value="UniProtKB-KW"/>
</dbReference>
<evidence type="ECO:0000256" key="3">
    <source>
        <dbReference type="ARBA" id="ARBA00004477"/>
    </source>
</evidence>
<evidence type="ECO:0000256" key="24">
    <source>
        <dbReference type="SAM" id="Phobius"/>
    </source>
</evidence>
<dbReference type="Pfam" id="PF03630">
    <property type="entry name" value="Fumble"/>
    <property type="match status" value="1"/>
</dbReference>
<evidence type="ECO:0000256" key="15">
    <source>
        <dbReference type="ARBA" id="ARBA00022989"/>
    </source>
</evidence>
<evidence type="ECO:0000313" key="26">
    <source>
        <dbReference type="EMBL" id="KAL0276031.1"/>
    </source>
</evidence>
<dbReference type="Gene3D" id="3.30.420.510">
    <property type="match status" value="1"/>
</dbReference>
<keyword evidence="18 24" id="KW-0472">Membrane</keyword>
<feature type="transmembrane region" description="Helical" evidence="24">
    <location>
        <begin position="342"/>
        <end position="363"/>
    </location>
</feature>
<keyword evidence="6" id="KW-0533">Nickel</keyword>
<comment type="function">
    <text evidence="22">Phosphatase which shows a preference for 4'-phosphopantetheine and its oxidatively damaged forms (sulfonate or S-sulfonate), providing strong indirect evidence that the phosphatase activity pre-empts damage in the coenzyme A (CoA) pathway. Hydrolyzing excess 4'-phosphopantetheine could constitute a directed overflow mechanism to prevent its oxidation to the S-sulfonate, sulfonate, or other forms. Hydrolyzing 4'-phosphopantetheine sulfonate or S-sulfonate would forestall their conversion to inactive forms of CoA and acyl carrier protein. May play a role in the physiological regulation of CoA intracellular levels.</text>
</comment>
<dbReference type="InterPro" id="IPR043129">
    <property type="entry name" value="ATPase_NBD"/>
</dbReference>
<sequence length="1430" mass="162309">MTSNSKKKSVVTKTKASIKGKNPPKKAERGSGDGKAGKMLEKELTFPSADIAFKAFLSARFFSAIWSHITDCDETYNYWEPSHFLLYGKGFQTWEYSPTYALRSYTYLLLHVVPAWIYANLLQPNRMLIFYFTRCLLGLFCALCETYFYKAVHKEFGNLVGGLVAVFLVFSPGMFISSTAFLPSSFSMYMCLLSTGAWLNGKYELAIFTSALSTFISWPFYALIAVPIAIDILFVKKQYKKFIKWSVISTLVIMVPMIKMDSDLYGRFVIAPINIVMYNVFSKHGSTLYGTEPLSFYFINGFLNFNIAFIFALLAPFLIVVRNHILKSLRRNKQALIRRNDSFFPVYPLICLCGAIGISSVNVTINELKSQKGKSQKQIIKTKYIPYAVFILTAIFGLSRAFALYRGYHAPMDLYMELNKLYAEGKVSSNTQVNVCVGKEWHRFPNSFFLPSDNWNLKFVKSEFKGQLPAEYSRVENATSTVHTHFNEMNLEEVSRYFNIDNCHFLVDYDNGKYTELEPDYSQQIEKWKVFAKVPFLNAEKSHKIFRAFYVPFLSDRKRNDISNRFHGIELTEKHNMADADTMGNIKNEPRSIKLPDSVEMFGNLKNAKRFAIDIGGSLTKIAYYSTVSHRRALYNCEKPDNCDNSNKLNGNNCENDENLLTVNNESSDQFNGNKLSLYCNSNETELPPVKKLALEDVDVNNGESQEFDSRGESSSQSYDGLETSRLHFIKFETKYIESCLDFIKSHLIESNMRGKSIKATGGGAFKYANLIHEKLGLSVDKEDEICCLIKGTNFLLKNISDEAFIFERHGNPEYVFQNADPNIFPYLLVNIGSGVSVLKVVDDGSYERIGGTATGGGTFWGLGSLLTSAKTFDELLELAEGGDHRKVDMLVSDIYGGDYTSLGLSADIIASSFGKVMSFKNGKIKGHSENKFSESDLARSLLFTISNDIGQIACLYAMMHNLKKVYFGGYFLRNHPLSMHTISFSIRYWSQGEVQALFLRHEGYLGAIGAFLKGAEEYDTQKYSWLENYAGSSGLVSSISAKLSSRNEHGEISEPVTMEIGQLEMDRWNSRVCFCPLLSNPKAYCPDTVDLTTDNEAREYWLECFKGSSQKFRTRAEESQPDSPSSKHRAEKFQQKFLVRLQYLKKKPFAYGHLTVRSLLDTIEHFLKEFDFPDPYWKQKQMENEYAISLFSDHVRSLDQLPWDVRQEKLIVYLLAGNMFDWGAKEVAALLENKNNNFGFEQALEKIPRRPWLIDNLDKWIERLKRPPHKCAAIFVDNSGLDVVLGVLPFARELVKRGTEVILCSNSAPALNDVTHTEMLGILKQISRICPVIREAQEKGTLIAMETGQTGPCLDLSRVSEALCEEMVKRSVDLIVIEGMGRSVHTNLNAVFTCESLKVAVIKNRWLAQRLGGEMFSVICRYQGLQSYL</sequence>
<keyword evidence="11" id="KW-0547">Nucleotide-binding</keyword>
<dbReference type="EMBL" id="JARGDH010000002">
    <property type="protein sequence ID" value="KAL0276031.1"/>
    <property type="molecule type" value="Genomic_DNA"/>
</dbReference>
<organism evidence="26">
    <name type="scientific">Menopon gallinae</name>
    <name type="common">poultry shaft louse</name>
    <dbReference type="NCBI Taxonomy" id="328185"/>
    <lineage>
        <taxon>Eukaryota</taxon>
        <taxon>Metazoa</taxon>
        <taxon>Ecdysozoa</taxon>
        <taxon>Arthropoda</taxon>
        <taxon>Hexapoda</taxon>
        <taxon>Insecta</taxon>
        <taxon>Pterygota</taxon>
        <taxon>Neoptera</taxon>
        <taxon>Paraneoptera</taxon>
        <taxon>Psocodea</taxon>
        <taxon>Troctomorpha</taxon>
        <taxon>Phthiraptera</taxon>
        <taxon>Amblycera</taxon>
        <taxon>Menoponidae</taxon>
        <taxon>Menopon</taxon>
    </lineage>
</organism>
<dbReference type="Gene3D" id="3.40.50.10880">
    <property type="entry name" value="Uncharacterised protein PF01937, DUF89, domain 3"/>
    <property type="match status" value="1"/>
</dbReference>
<dbReference type="Gene3D" id="3.30.420.40">
    <property type="match status" value="1"/>
</dbReference>
<feature type="transmembrane region" description="Helical" evidence="24">
    <location>
        <begin position="105"/>
        <end position="122"/>
    </location>
</feature>
<accession>A0AAW2I211</accession>
<feature type="compositionally biased region" description="Basic residues" evidence="23">
    <location>
        <begin position="1"/>
        <end position="24"/>
    </location>
</feature>
<reference evidence="26" key="1">
    <citation type="journal article" date="2024" name="Gigascience">
        <title>Chromosome-level genome of the poultry shaft louse Menopon gallinae provides insight into the host-switching and adaptive evolution of parasitic lice.</title>
        <authorList>
            <person name="Xu Y."/>
            <person name="Ma L."/>
            <person name="Liu S."/>
            <person name="Liang Y."/>
            <person name="Liu Q."/>
            <person name="He Z."/>
            <person name="Tian L."/>
            <person name="Duan Y."/>
            <person name="Cai W."/>
            <person name="Li H."/>
            <person name="Song F."/>
        </authorList>
    </citation>
    <scope>NUCLEOTIDE SEQUENCE</scope>
    <source>
        <strain evidence="26">Cailab_2023a</strain>
    </source>
</reference>
<evidence type="ECO:0000256" key="1">
    <source>
        <dbReference type="ARBA" id="ARBA00001936"/>
    </source>
</evidence>
<keyword evidence="17" id="KW-0944">Nitration</keyword>
<dbReference type="GO" id="GO:0016757">
    <property type="term" value="F:glycosyltransferase activity"/>
    <property type="evidence" value="ECO:0007669"/>
    <property type="project" value="UniProtKB-KW"/>
</dbReference>
<evidence type="ECO:0000256" key="5">
    <source>
        <dbReference type="ARBA" id="ARBA00019490"/>
    </source>
</evidence>
<keyword evidence="19" id="KW-0464">Manganese</keyword>
<evidence type="ECO:0000259" key="25">
    <source>
        <dbReference type="Pfam" id="PF01937"/>
    </source>
</evidence>
<keyword evidence="10" id="KW-0479">Metal-binding</keyword>
<evidence type="ECO:0000256" key="16">
    <source>
        <dbReference type="ARBA" id="ARBA00022993"/>
    </source>
</evidence>
<keyword evidence="13" id="KW-0256">Endoplasmic reticulum</keyword>
<evidence type="ECO:0000256" key="22">
    <source>
        <dbReference type="ARBA" id="ARBA00046055"/>
    </source>
</evidence>
<keyword evidence="8" id="KW-0808">Transferase</keyword>
<evidence type="ECO:0000256" key="14">
    <source>
        <dbReference type="ARBA" id="ARBA00022840"/>
    </source>
</evidence>
<dbReference type="InterPro" id="IPR035073">
    <property type="entry name" value="At2g17340_3_helix_bundle"/>
</dbReference>
<feature type="transmembrane region" description="Helical" evidence="24">
    <location>
        <begin position="206"/>
        <end position="230"/>
    </location>
</feature>
<feature type="region of interest" description="Disordered" evidence="23">
    <location>
        <begin position="1"/>
        <end position="36"/>
    </location>
</feature>
<evidence type="ECO:0000256" key="7">
    <source>
        <dbReference type="ARBA" id="ARBA00022676"/>
    </source>
</evidence>
<evidence type="ECO:0000256" key="2">
    <source>
        <dbReference type="ARBA" id="ARBA00001967"/>
    </source>
</evidence>
<feature type="compositionally biased region" description="Basic and acidic residues" evidence="23">
    <location>
        <begin position="25"/>
        <end position="36"/>
    </location>
</feature>
<dbReference type="FunFam" id="3.30.420.40:FF:000067">
    <property type="entry name" value="Pantothenate kinase 4"/>
    <property type="match status" value="1"/>
</dbReference>
<dbReference type="SUPFAM" id="SSF53067">
    <property type="entry name" value="Actin-like ATPase domain"/>
    <property type="match status" value="2"/>
</dbReference>
<dbReference type="InterPro" id="IPR004567">
    <property type="entry name" value="Type_II_PanK"/>
</dbReference>
<feature type="transmembrane region" description="Helical" evidence="24">
    <location>
        <begin position="242"/>
        <end position="258"/>
    </location>
</feature>
<dbReference type="InterPro" id="IPR005599">
    <property type="entry name" value="GPI_mannosylTrfase"/>
</dbReference>
<name>A0AAW2I211_9NEOP</name>
<feature type="transmembrane region" description="Helical" evidence="24">
    <location>
        <begin position="384"/>
        <end position="405"/>
    </location>
</feature>
<keyword evidence="15 24" id="KW-1133">Transmembrane helix</keyword>
<comment type="cofactor">
    <cofactor evidence="2">
        <name>Ni(2+)</name>
        <dbReference type="ChEBI" id="CHEBI:49786"/>
    </cofactor>
</comment>
<dbReference type="Pfam" id="PF03901">
    <property type="entry name" value="Glyco_transf_22"/>
    <property type="match status" value="2"/>
</dbReference>
<dbReference type="PANTHER" id="PTHR12280:SF20">
    <property type="entry name" value="4'-PHOSPHOPANTETHEINE PHOSPHATASE"/>
    <property type="match status" value="1"/>
</dbReference>
<gene>
    <name evidence="26" type="ORF">PYX00_003707</name>
</gene>
<evidence type="ECO:0000256" key="19">
    <source>
        <dbReference type="ARBA" id="ARBA00023211"/>
    </source>
</evidence>
<dbReference type="FunFam" id="3.40.50.10880:FF:000001">
    <property type="entry name" value="Pantothenate kinase 4"/>
    <property type="match status" value="1"/>
</dbReference>
<dbReference type="InterPro" id="IPR002791">
    <property type="entry name" value="ARMT1-like_metal-bd"/>
</dbReference>
<evidence type="ECO:0000256" key="17">
    <source>
        <dbReference type="ARBA" id="ARBA00023074"/>
    </source>
</evidence>
<evidence type="ECO:0000256" key="4">
    <source>
        <dbReference type="ARBA" id="ARBA00011388"/>
    </source>
</evidence>
<evidence type="ECO:0000256" key="11">
    <source>
        <dbReference type="ARBA" id="ARBA00022741"/>
    </source>
</evidence>
<keyword evidence="9 24" id="KW-0812">Transmembrane</keyword>